<dbReference type="Pfam" id="PF07393">
    <property type="entry name" value="Sec10_HB"/>
    <property type="match status" value="1"/>
</dbReference>
<dbReference type="InterPro" id="IPR009976">
    <property type="entry name" value="Sec10-like"/>
</dbReference>
<gene>
    <name evidence="2" type="ORF">QG37_06427</name>
</gene>
<dbReference type="GO" id="GO:0000145">
    <property type="term" value="C:exocyst"/>
    <property type="evidence" value="ECO:0007669"/>
    <property type="project" value="TreeGrafter"/>
</dbReference>
<dbReference type="Proteomes" id="UP000037122">
    <property type="component" value="Unassembled WGS sequence"/>
</dbReference>
<feature type="domain" description="Exocyst complex component Sec10-like alpha-helical bundle" evidence="1">
    <location>
        <begin position="163"/>
        <end position="795"/>
    </location>
</feature>
<dbReference type="VEuPathDB" id="FungiDB:QG37_06427"/>
<protein>
    <recommendedName>
        <fullName evidence="1">Exocyst complex component Sec10-like alpha-helical bundle domain-containing protein</fullName>
    </recommendedName>
</protein>
<dbReference type="VEuPathDB" id="FungiDB:CJI97_001147"/>
<dbReference type="VEuPathDB" id="FungiDB:B9J08_001457"/>
<organism evidence="2 3">
    <name type="scientific">Candidozyma auris</name>
    <name type="common">Yeast</name>
    <name type="synonym">Candida auris</name>
    <dbReference type="NCBI Taxonomy" id="498019"/>
    <lineage>
        <taxon>Eukaryota</taxon>
        <taxon>Fungi</taxon>
        <taxon>Dikarya</taxon>
        <taxon>Ascomycota</taxon>
        <taxon>Saccharomycotina</taxon>
        <taxon>Pichiomycetes</taxon>
        <taxon>Metschnikowiaceae</taxon>
        <taxon>Candidozyma</taxon>
    </lineage>
</organism>
<dbReference type="PANTHER" id="PTHR12100:SF1">
    <property type="entry name" value="RECYCLIN-1"/>
    <property type="match status" value="1"/>
</dbReference>
<comment type="caution">
    <text evidence="2">The sequence shown here is derived from an EMBL/GenBank/DDBJ whole genome shotgun (WGS) entry which is preliminary data.</text>
</comment>
<dbReference type="GO" id="GO:0006893">
    <property type="term" value="P:Golgi to plasma membrane transport"/>
    <property type="evidence" value="ECO:0007669"/>
    <property type="project" value="TreeGrafter"/>
</dbReference>
<accession>A0A0L0NSR1</accession>
<evidence type="ECO:0000259" key="1">
    <source>
        <dbReference type="Pfam" id="PF07393"/>
    </source>
</evidence>
<dbReference type="VEuPathDB" id="FungiDB:CJI96_0001188"/>
<sequence>MAQVIWNADIDVYNPLVIPLLVAKTIAWFLDVPDLLLFSKISRNTYKAVNDPQLWIDKLDKMGVWQTGLLARRDELVGLKFEWLDDPLTCLERIYKIPKIAKYQVLRIRRSLHIFYADLQENVPYEKLKLFKSFHTPQEQSKILSNLLKYNAMNPEETVRSIVGEKITDLLEIFENALLRELEIHFDIQDYERTREFVEILVELKNEQTLIDFFLQKVCFDNDTTKFLSLDAFDVNEFFVIKPTGDLLADLTKEDEDTPTQWILNEARLDVFIQDLANVFNDVSRVIDLIFPQTIPMMYKVSEELISNQLQDVILVLVSTSKERGTYFEMVTRLYVKLTEGFLQKLNPSENVGESYVRLTRLLLDVSYESIAAEYLNEEKAAFKQQCSEKIAEWRENMVQRERETTEKILKHVKVESKNDFLLSFKKVFTITGNSQDNTKTDNGEQIMNYSKVQAQAKILAENIKSLRSVFSPELSLNVLNDTKTSLARLLLFDDYTVSALRFDTYAAMQEEFINVVDGISNNHLREGFDKALKYLKDYNPRDVSIVDNDKKTAIEPLVIFFEAINMADVIVQMIDIFYKEEIMQRKLLKHENLVLNPSLQSKKSAEALVDKYVADGLHIGIDVLFKEIESVYISRLKDSDYNPPPSKVHVLEGPTVAAQHAVQILDDNIDLLVDCADKPIVEVFQQEVAERFFQVIVKCLKRSTISEDGAVTLISDLNLYYDFIVTHVKSNKRMIFPLFQALKKVGSIYLIGGEDAKAIGQLISDLTKFNGIFSQEEIYEFVQRRADWPLIKKHVQKVMYGLSLIDCSIV</sequence>
<reference evidence="3" key="1">
    <citation type="journal article" date="2015" name="BMC Genomics">
        <title>Draft genome of a commonly misdiagnosed multidrug resistant pathogen Candida auris.</title>
        <authorList>
            <person name="Chatterjee S."/>
            <person name="Alampalli S.V."/>
            <person name="Nageshan R.K."/>
            <person name="Chettiar S.T."/>
            <person name="Joshi S."/>
            <person name="Tatu U.S."/>
        </authorList>
    </citation>
    <scope>NUCLEOTIDE SEQUENCE [LARGE SCALE GENOMIC DNA]</scope>
    <source>
        <strain evidence="3">6684</strain>
    </source>
</reference>
<dbReference type="VEuPathDB" id="FungiDB:CJJ07_004264"/>
<proteinExistence type="predicted"/>
<dbReference type="AlphaFoldDB" id="A0A0L0NSR1"/>
<name>A0A0L0NSR1_CANAR</name>
<dbReference type="GO" id="GO:0006887">
    <property type="term" value="P:exocytosis"/>
    <property type="evidence" value="ECO:0007669"/>
    <property type="project" value="TreeGrafter"/>
</dbReference>
<dbReference type="VEuPathDB" id="FungiDB:CJJ09_003709"/>
<dbReference type="EMBL" id="LGST01000043">
    <property type="protein sequence ID" value="KND97212.1"/>
    <property type="molecule type" value="Genomic_DNA"/>
</dbReference>
<dbReference type="PANTHER" id="PTHR12100">
    <property type="entry name" value="SEC10"/>
    <property type="match status" value="1"/>
</dbReference>
<dbReference type="VEuPathDB" id="FungiDB:CJJ09_003710"/>
<dbReference type="InterPro" id="IPR048627">
    <property type="entry name" value="Sec10_HB"/>
</dbReference>
<evidence type="ECO:0000313" key="2">
    <source>
        <dbReference type="EMBL" id="KND97212.1"/>
    </source>
</evidence>
<evidence type="ECO:0000313" key="3">
    <source>
        <dbReference type="Proteomes" id="UP000037122"/>
    </source>
</evidence>